<dbReference type="EMBL" id="MN740620">
    <property type="protein sequence ID" value="QHU36009.1"/>
    <property type="molecule type" value="Genomic_DNA"/>
</dbReference>
<name>A0A6C0LZ22_9ZZZZ</name>
<proteinExistence type="predicted"/>
<keyword evidence="1" id="KW-0472">Membrane</keyword>
<feature type="transmembrane region" description="Helical" evidence="1">
    <location>
        <begin position="94"/>
        <end position="113"/>
    </location>
</feature>
<sequence length="166" mass="19386">MFDCITKYDWIVIISNVLFFMVVQTMFFIFIASKQYETVLADKMDLISRFVNKNAGSKQKMKDFKDAYLLSNSKKAEEQYSVRMQENKKYINKYCLLPIGAAIIALIYVIYKVNAASPWSSTDSLNLALVLLAYTTELYFFFFIVRKFEFVGDHYIIANIFKKATK</sequence>
<accession>A0A6C0LZ22</accession>
<keyword evidence="1" id="KW-1133">Transmembrane helix</keyword>
<protein>
    <submittedName>
        <fullName evidence="2">Uncharacterized protein</fullName>
    </submittedName>
</protein>
<feature type="transmembrane region" description="Helical" evidence="1">
    <location>
        <begin position="12"/>
        <end position="33"/>
    </location>
</feature>
<keyword evidence="1" id="KW-0812">Transmembrane</keyword>
<evidence type="ECO:0000313" key="2">
    <source>
        <dbReference type="EMBL" id="QHU36009.1"/>
    </source>
</evidence>
<evidence type="ECO:0000256" key="1">
    <source>
        <dbReference type="SAM" id="Phobius"/>
    </source>
</evidence>
<reference evidence="2" key="1">
    <citation type="journal article" date="2020" name="Nature">
        <title>Giant virus diversity and host interactions through global metagenomics.</title>
        <authorList>
            <person name="Schulz F."/>
            <person name="Roux S."/>
            <person name="Paez-Espino D."/>
            <person name="Jungbluth S."/>
            <person name="Walsh D.A."/>
            <person name="Denef V.J."/>
            <person name="McMahon K.D."/>
            <person name="Konstantinidis K.T."/>
            <person name="Eloe-Fadrosh E.A."/>
            <person name="Kyrpides N.C."/>
            <person name="Woyke T."/>
        </authorList>
    </citation>
    <scope>NUCLEOTIDE SEQUENCE</scope>
    <source>
        <strain evidence="2">GVMAG-S-1035085-51</strain>
    </source>
</reference>
<organism evidence="2">
    <name type="scientific">viral metagenome</name>
    <dbReference type="NCBI Taxonomy" id="1070528"/>
    <lineage>
        <taxon>unclassified sequences</taxon>
        <taxon>metagenomes</taxon>
        <taxon>organismal metagenomes</taxon>
    </lineage>
</organism>
<feature type="transmembrane region" description="Helical" evidence="1">
    <location>
        <begin position="125"/>
        <end position="145"/>
    </location>
</feature>
<dbReference type="AlphaFoldDB" id="A0A6C0LZ22"/>